<evidence type="ECO:0000313" key="1">
    <source>
        <dbReference type="EMBL" id="MFC3024665.1"/>
    </source>
</evidence>
<comment type="caution">
    <text evidence="1">The sequence shown here is derived from an EMBL/GenBank/DDBJ whole genome shotgun (WGS) entry which is preliminary data.</text>
</comment>
<dbReference type="RefSeq" id="WP_123016171.1">
    <property type="nucleotide sequence ID" value="NZ_AP024911.1"/>
</dbReference>
<gene>
    <name evidence="1" type="ORF">ACFODT_12615</name>
</gene>
<organism evidence="1 2">
    <name type="scientific">Vibrio zhugei</name>
    <dbReference type="NCBI Taxonomy" id="2479546"/>
    <lineage>
        <taxon>Bacteria</taxon>
        <taxon>Pseudomonadati</taxon>
        <taxon>Pseudomonadota</taxon>
        <taxon>Gammaproteobacteria</taxon>
        <taxon>Vibrionales</taxon>
        <taxon>Vibrionaceae</taxon>
        <taxon>Vibrio</taxon>
    </lineage>
</organism>
<keyword evidence="2" id="KW-1185">Reference proteome</keyword>
<reference evidence="2" key="1">
    <citation type="journal article" date="2019" name="Int. J. Syst. Evol. Microbiol.">
        <title>The Global Catalogue of Microorganisms (GCM) 10K type strain sequencing project: providing services to taxonomists for standard genome sequencing and annotation.</title>
        <authorList>
            <consortium name="The Broad Institute Genomics Platform"/>
            <consortium name="The Broad Institute Genome Sequencing Center for Infectious Disease"/>
            <person name="Wu L."/>
            <person name="Ma J."/>
        </authorList>
    </citation>
    <scope>NUCLEOTIDE SEQUENCE [LARGE SCALE GENOMIC DNA]</scope>
    <source>
        <strain evidence="2">KCTC 62784</strain>
    </source>
</reference>
<protein>
    <submittedName>
        <fullName evidence="1">Uncharacterized protein</fullName>
    </submittedName>
</protein>
<sequence>MLWDTLKRVNQLRQAAMSDPEFIKLAQEHEETLQLVEQNFEPKRFRRAAPSKSKKVKALADIYEQAAFGENLSDHEH</sequence>
<name>A0ABV7CDJ9_9VIBR</name>
<dbReference type="EMBL" id="JBHRSE010000084">
    <property type="protein sequence ID" value="MFC3024665.1"/>
    <property type="molecule type" value="Genomic_DNA"/>
</dbReference>
<accession>A0ABV7CDJ9</accession>
<evidence type="ECO:0000313" key="2">
    <source>
        <dbReference type="Proteomes" id="UP001595384"/>
    </source>
</evidence>
<dbReference type="Proteomes" id="UP001595384">
    <property type="component" value="Unassembled WGS sequence"/>
</dbReference>
<proteinExistence type="predicted"/>